<evidence type="ECO:0000313" key="4">
    <source>
        <dbReference type="Proteomes" id="UP000181969"/>
    </source>
</evidence>
<dbReference type="Proteomes" id="UP000504756">
    <property type="component" value="Unassembled WGS sequence"/>
</dbReference>
<dbReference type="Proteomes" id="UP000181969">
    <property type="component" value="Unassembled WGS sequence"/>
</dbReference>
<gene>
    <name evidence="2" type="ORF">ikelab_16100</name>
    <name evidence="3" type="ORF">SAMN05216438_101285</name>
</gene>
<feature type="transmembrane region" description="Helical" evidence="1">
    <location>
        <begin position="217"/>
        <end position="242"/>
    </location>
</feature>
<keyword evidence="1" id="KW-0472">Membrane</keyword>
<protein>
    <submittedName>
        <fullName evidence="3">ABC-2 type transport system permease protein</fullName>
    </submittedName>
</protein>
<feature type="transmembrane region" description="Helical" evidence="1">
    <location>
        <begin position="177"/>
        <end position="197"/>
    </location>
</feature>
<name>A0A1I4F1M5_9LACT</name>
<organism evidence="3 4">
    <name type="scientific">Lactococcus garvieae</name>
    <dbReference type="NCBI Taxonomy" id="1363"/>
    <lineage>
        <taxon>Bacteria</taxon>
        <taxon>Bacillati</taxon>
        <taxon>Bacillota</taxon>
        <taxon>Bacilli</taxon>
        <taxon>Lactobacillales</taxon>
        <taxon>Streptococcaceae</taxon>
        <taxon>Lactococcus</taxon>
    </lineage>
</organism>
<reference evidence="2 5" key="2">
    <citation type="submission" date="2020-06" db="EMBL/GenBank/DDBJ databases">
        <title>Draft genome sequence of Lactic acid bacteria from Okinawan-style tofu.</title>
        <authorList>
            <person name="Takara I."/>
            <person name="Ikematsu S."/>
        </authorList>
    </citation>
    <scope>NUCLEOTIDE SEQUENCE [LARGE SCALE GENOMIC DNA]</scope>
    <source>
        <strain evidence="2">Lg38</strain>
        <strain evidence="5">lg38</strain>
    </source>
</reference>
<evidence type="ECO:0000313" key="5">
    <source>
        <dbReference type="Proteomes" id="UP000504756"/>
    </source>
</evidence>
<keyword evidence="1" id="KW-0812">Transmembrane</keyword>
<dbReference type="AlphaFoldDB" id="A0A1I4F1M5"/>
<evidence type="ECO:0000313" key="3">
    <source>
        <dbReference type="EMBL" id="SFL10717.1"/>
    </source>
</evidence>
<accession>A0A1I4F1M5</accession>
<feature type="transmembrane region" description="Helical" evidence="1">
    <location>
        <begin position="68"/>
        <end position="85"/>
    </location>
</feature>
<dbReference type="OrthoDB" id="2243628at2"/>
<evidence type="ECO:0000313" key="2">
    <source>
        <dbReference type="EMBL" id="GFO52335.1"/>
    </source>
</evidence>
<keyword evidence="1" id="KW-1133">Transmembrane helix</keyword>
<feature type="transmembrane region" description="Helical" evidence="1">
    <location>
        <begin position="153"/>
        <end position="170"/>
    </location>
</feature>
<sequence>MRRLILLETKMWWRNSRLLILFFLFAFFGITSPVLIYYMKEFLATFGGTEGTIILMPDPNWKALMESYFSNISQIGLFVLVYFTADTFKLKKESSLGLYYSTVARNSIILWTPKLFLAFLVTLVSNLVGVVSATYVTWVFFPEIELSRVLSSSLVQSLALLTLVIFGSAVTVWTRKAFLAVVSTIVLMVVSSIIQTLSDISEWLPLSLLSPINVLNAPGQVNLVTVGICVGIIVLSIMAILVRPLRVKY</sequence>
<dbReference type="RefSeq" id="WP_074750084.1">
    <property type="nucleotide sequence ID" value="NZ_BLXU01000009.1"/>
</dbReference>
<feature type="transmembrane region" description="Helical" evidence="1">
    <location>
        <begin position="20"/>
        <end position="39"/>
    </location>
</feature>
<proteinExistence type="predicted"/>
<reference evidence="3 4" key="1">
    <citation type="submission" date="2016-10" db="EMBL/GenBank/DDBJ databases">
        <authorList>
            <person name="de Groot N.N."/>
        </authorList>
    </citation>
    <scope>NUCLEOTIDE SEQUENCE [LARGE SCALE GENOMIC DNA]</scope>
    <source>
        <strain evidence="3 4">M79</strain>
    </source>
</reference>
<evidence type="ECO:0000256" key="1">
    <source>
        <dbReference type="SAM" id="Phobius"/>
    </source>
</evidence>
<feature type="transmembrane region" description="Helical" evidence="1">
    <location>
        <begin position="115"/>
        <end position="141"/>
    </location>
</feature>
<dbReference type="EMBL" id="FOTJ01000001">
    <property type="protein sequence ID" value="SFL10717.1"/>
    <property type="molecule type" value="Genomic_DNA"/>
</dbReference>
<dbReference type="EMBL" id="BLXU01000009">
    <property type="protein sequence ID" value="GFO52335.1"/>
    <property type="molecule type" value="Genomic_DNA"/>
</dbReference>